<dbReference type="OrthoDB" id="9808669at2"/>
<gene>
    <name evidence="5" type="ORF">DSOUD_1236</name>
</gene>
<protein>
    <submittedName>
        <fullName evidence="5">3-oxoacyl-(Acyl-carrier-protein) synthase</fullName>
    </submittedName>
</protein>
<dbReference type="InterPro" id="IPR000794">
    <property type="entry name" value="Beta-ketoacyl_synthase"/>
</dbReference>
<dbReference type="PATRIC" id="fig|1603606.3.peg.1351"/>
<dbReference type="AlphaFoldDB" id="A0A0M4D8H0"/>
<dbReference type="InterPro" id="IPR018201">
    <property type="entry name" value="Ketoacyl_synth_AS"/>
</dbReference>
<name>A0A0M4D8H0_9BACT</name>
<evidence type="ECO:0000313" key="6">
    <source>
        <dbReference type="Proteomes" id="UP000057158"/>
    </source>
</evidence>
<reference evidence="5 6" key="1">
    <citation type="submission" date="2015-07" db="EMBL/GenBank/DDBJ databases">
        <title>Isolation and Genomic Characterization of a Novel Halophilic Metal-Reducing Deltaproteobacterium from the Deep Subsurface.</title>
        <authorList>
            <person name="Badalamenti J.P."/>
            <person name="Summers Z.M."/>
            <person name="Gralnick J.A."/>
            <person name="Bond D.R."/>
        </authorList>
    </citation>
    <scope>NUCLEOTIDE SEQUENCE [LARGE SCALE GENOMIC DNA]</scope>
    <source>
        <strain evidence="5 6">WTL</strain>
    </source>
</reference>
<dbReference type="RefSeq" id="WP_053550169.1">
    <property type="nucleotide sequence ID" value="NZ_CP010802.1"/>
</dbReference>
<dbReference type="CDD" id="cd00834">
    <property type="entry name" value="KAS_I_II"/>
    <property type="match status" value="1"/>
</dbReference>
<dbReference type="KEGG" id="des:DSOUD_1236"/>
<evidence type="ECO:0000256" key="3">
    <source>
        <dbReference type="RuleBase" id="RU003694"/>
    </source>
</evidence>
<feature type="domain" description="Ketosynthase family 3 (KS3)" evidence="4">
    <location>
        <begin position="4"/>
        <end position="396"/>
    </location>
</feature>
<evidence type="ECO:0000313" key="5">
    <source>
        <dbReference type="EMBL" id="ALC16017.1"/>
    </source>
</evidence>
<dbReference type="InterPro" id="IPR016039">
    <property type="entry name" value="Thiolase-like"/>
</dbReference>
<dbReference type="InterPro" id="IPR014031">
    <property type="entry name" value="Ketoacyl_synth_C"/>
</dbReference>
<keyword evidence="6" id="KW-1185">Reference proteome</keyword>
<sequence length="400" mass="41595">MTFRAPVAVTGLGCLCAAGSNLGECTETLFTGRRSPSPPGRFSTTHPVSYPVFEVPEAALAETAGEEKGLLRTSRLALAAAREAVADAGWAPADLAALRVGVCVGTTVGSAMNNEDFYRQYREGGRPEMTPIERFLLSNPAAAISRAYSLNGPCQTVVNACASGTDAIGLAASWIRAGLCDLAIAGGADELCRVTYNGFVSLMIADTEPVRPFDATRRGLNLGEGAAMLILESEALRREKKGRARAFVLGYGSACDAYHLTAPSPEGTGLRRAIEEALATSGVETAEIAFVNAHGTGTPDNDRVESRVLCEALPQVPFFSTKGYTGHTLGAAGAIEAALTVACLERREIPASVGFSIPDPDLPGRPTEKAVALRGRVALSESLAFGGNNAVIVFGAGDNS</sequence>
<dbReference type="PANTHER" id="PTHR11712">
    <property type="entry name" value="POLYKETIDE SYNTHASE-RELATED"/>
    <property type="match status" value="1"/>
</dbReference>
<dbReference type="GO" id="GO:0005829">
    <property type="term" value="C:cytosol"/>
    <property type="evidence" value="ECO:0007669"/>
    <property type="project" value="TreeGrafter"/>
</dbReference>
<dbReference type="Gene3D" id="3.40.47.10">
    <property type="match status" value="1"/>
</dbReference>
<evidence type="ECO:0000256" key="1">
    <source>
        <dbReference type="ARBA" id="ARBA00008467"/>
    </source>
</evidence>
<dbReference type="SMART" id="SM00825">
    <property type="entry name" value="PKS_KS"/>
    <property type="match status" value="1"/>
</dbReference>
<dbReference type="PROSITE" id="PS00606">
    <property type="entry name" value="KS3_1"/>
    <property type="match status" value="1"/>
</dbReference>
<dbReference type="GO" id="GO:0006633">
    <property type="term" value="P:fatty acid biosynthetic process"/>
    <property type="evidence" value="ECO:0007669"/>
    <property type="project" value="InterPro"/>
</dbReference>
<accession>A0A0M4D8H0</accession>
<dbReference type="SUPFAM" id="SSF53901">
    <property type="entry name" value="Thiolase-like"/>
    <property type="match status" value="1"/>
</dbReference>
<dbReference type="GO" id="GO:0004315">
    <property type="term" value="F:3-oxoacyl-[acyl-carrier-protein] synthase activity"/>
    <property type="evidence" value="ECO:0007669"/>
    <property type="project" value="InterPro"/>
</dbReference>
<dbReference type="Pfam" id="PF02801">
    <property type="entry name" value="Ketoacyl-synt_C"/>
    <property type="match status" value="1"/>
</dbReference>
<dbReference type="EMBL" id="CP010802">
    <property type="protein sequence ID" value="ALC16017.1"/>
    <property type="molecule type" value="Genomic_DNA"/>
</dbReference>
<dbReference type="InterPro" id="IPR020841">
    <property type="entry name" value="PKS_Beta-ketoAc_synthase_dom"/>
</dbReference>
<dbReference type="PROSITE" id="PS52004">
    <property type="entry name" value="KS3_2"/>
    <property type="match status" value="1"/>
</dbReference>
<keyword evidence="2 3" id="KW-0808">Transferase</keyword>
<organism evidence="5 6">
    <name type="scientific">Desulfuromonas soudanensis</name>
    <dbReference type="NCBI Taxonomy" id="1603606"/>
    <lineage>
        <taxon>Bacteria</taxon>
        <taxon>Pseudomonadati</taxon>
        <taxon>Thermodesulfobacteriota</taxon>
        <taxon>Desulfuromonadia</taxon>
        <taxon>Desulfuromonadales</taxon>
        <taxon>Desulfuromonadaceae</taxon>
        <taxon>Desulfuromonas</taxon>
    </lineage>
</organism>
<evidence type="ECO:0000259" key="4">
    <source>
        <dbReference type="PROSITE" id="PS52004"/>
    </source>
</evidence>
<dbReference type="STRING" id="1603606.DSOUD_1236"/>
<dbReference type="Pfam" id="PF00109">
    <property type="entry name" value="ketoacyl-synt"/>
    <property type="match status" value="1"/>
</dbReference>
<comment type="similarity">
    <text evidence="1 3">Belongs to the thiolase-like superfamily. Beta-ketoacyl-ACP synthases family.</text>
</comment>
<dbReference type="InterPro" id="IPR014030">
    <property type="entry name" value="Ketoacyl_synth_N"/>
</dbReference>
<proteinExistence type="inferred from homology"/>
<evidence type="ECO:0000256" key="2">
    <source>
        <dbReference type="ARBA" id="ARBA00022679"/>
    </source>
</evidence>
<dbReference type="PANTHER" id="PTHR11712:SF336">
    <property type="entry name" value="3-OXOACYL-[ACYL-CARRIER-PROTEIN] SYNTHASE, MITOCHONDRIAL"/>
    <property type="match status" value="1"/>
</dbReference>
<dbReference type="Proteomes" id="UP000057158">
    <property type="component" value="Chromosome"/>
</dbReference>